<dbReference type="PANTHER" id="PTHR10948">
    <property type="entry name" value="TRANSPOSASE"/>
    <property type="match status" value="1"/>
</dbReference>
<organism evidence="2 3">
    <name type="scientific">Paracoccus benzoatiresistens</name>
    <dbReference type="NCBI Taxonomy" id="2997341"/>
    <lineage>
        <taxon>Bacteria</taxon>
        <taxon>Pseudomonadati</taxon>
        <taxon>Pseudomonadota</taxon>
        <taxon>Alphaproteobacteria</taxon>
        <taxon>Rhodobacterales</taxon>
        <taxon>Paracoccaceae</taxon>
        <taxon>Paracoccus</taxon>
    </lineage>
</organism>
<evidence type="ECO:0000313" key="2">
    <source>
        <dbReference type="EMBL" id="MCZ0964229.1"/>
    </source>
</evidence>
<dbReference type="InterPro" id="IPR012337">
    <property type="entry name" value="RNaseH-like_sf"/>
</dbReference>
<dbReference type="PROSITE" id="PS50994">
    <property type="entry name" value="INTEGRASE"/>
    <property type="match status" value="1"/>
</dbReference>
<dbReference type="InterPro" id="IPR051917">
    <property type="entry name" value="Transposase-Integrase"/>
</dbReference>
<dbReference type="EMBL" id="JAPTYD010000078">
    <property type="protein sequence ID" value="MCZ0964229.1"/>
    <property type="molecule type" value="Genomic_DNA"/>
</dbReference>
<evidence type="ECO:0000313" key="3">
    <source>
        <dbReference type="Proteomes" id="UP001149822"/>
    </source>
</evidence>
<feature type="domain" description="Integrase catalytic" evidence="1">
    <location>
        <begin position="77"/>
        <end position="173"/>
    </location>
</feature>
<dbReference type="PANTHER" id="PTHR10948:SF23">
    <property type="entry name" value="TRANSPOSASE INSI FOR INSERTION SEQUENCE ELEMENT IS30A-RELATED"/>
    <property type="match status" value="1"/>
</dbReference>
<gene>
    <name evidence="2" type="ORF">OU682_21890</name>
</gene>
<dbReference type="NCBIfam" id="NF033563">
    <property type="entry name" value="transpos_IS30"/>
    <property type="match status" value="1"/>
</dbReference>
<proteinExistence type="predicted"/>
<dbReference type="SUPFAM" id="SSF53098">
    <property type="entry name" value="Ribonuclease H-like"/>
    <property type="match status" value="1"/>
</dbReference>
<dbReference type="InterPro" id="IPR053392">
    <property type="entry name" value="Transposase_IS30-like"/>
</dbReference>
<reference evidence="2" key="1">
    <citation type="submission" date="2022-12" db="EMBL/GenBank/DDBJ databases">
        <title>Paracoccus sp. EF6 isolated from a lake water.</title>
        <authorList>
            <person name="Liu H."/>
        </authorList>
    </citation>
    <scope>NUCLEOTIDE SEQUENCE</scope>
    <source>
        <strain evidence="2">EF6</strain>
    </source>
</reference>
<dbReference type="Proteomes" id="UP001149822">
    <property type="component" value="Unassembled WGS sequence"/>
</dbReference>
<accession>A0ABT4JAX2</accession>
<name>A0ABT4JAX2_9RHOB</name>
<keyword evidence="3" id="KW-1185">Reference proteome</keyword>
<protein>
    <submittedName>
        <fullName evidence="2">IS30 family transposase</fullName>
    </submittedName>
</protein>
<dbReference type="InterPro" id="IPR001584">
    <property type="entry name" value="Integrase_cat-core"/>
</dbReference>
<sequence length="274" mass="31251">MIRCLQGGWSPEQIAGRLRIEPGAPHRLCHETIYQYVYSAEGQSAQLARLLPERRRKRKPRYARTPRNRVFPAETSIHNRPSEINDRSQFGNWEGDLMIFERAQGDANVATLVERKTRYTVLLRNNDRKSRPLMNRLIQEMSPLPAEARRSITFDRGLEFVAWRELETGMGTKAWLSNRATSVKPFCKSQTGRAFLARWDVGAEGRVSSVHRHPGGCVCPERGCLRGQHRAAAFRSPQVKPSYVLHAVHRGCSQVLQNGLTLVRDRDASSYQGF</sequence>
<evidence type="ECO:0000259" key="1">
    <source>
        <dbReference type="PROSITE" id="PS50994"/>
    </source>
</evidence>
<comment type="caution">
    <text evidence="2">The sequence shown here is derived from an EMBL/GenBank/DDBJ whole genome shotgun (WGS) entry which is preliminary data.</text>
</comment>